<feature type="transmembrane region" description="Helical" evidence="7">
    <location>
        <begin position="100"/>
        <end position="118"/>
    </location>
</feature>
<sequence length="811" mass="86656">MGGKLAIAESDERAQFAVGTQTPEAEDATQGILVSPARPAHAPVAARIHGLVAPLGKRLNADMRAALSREAARGTLFLWLPVLLGSGALAYFALPVEPPAYAIVCGLLALALVAFLAAGKPLLRGAVLAALIVLLGLACAKVESWRTGTPMLGADVTTRLTARVISIEHRANGRFRLTVDVVSTRRPQLRYAPARARLSARSIPAGLRPGDGIEGLVRLMTPSGPVRPHAYDFSFESYFDGLGAVGFFMRDPEPVEIEPLPGARQWVQRMSSSLQGLRESLAARLRERVGGAEGEVAAALITGMRGGIPEAYNEDLRRAGLAHVLAISGLHMALAAFTIIGAARLGFAVFPGFSSRHPVRKYAAAAALLVCFFYLLVSGSGVAAQRSFLMLAVMLLALLFDRAALTMRNLAVAALAVIITTPHEVVGPGFQMSFSATAALIAGYAAWNAHREKRLARKPYVERRGAAKLIHLVLLSIGGIALTSLIAGTATTLYGVWHFQRASPLALGANLAAMPVVSLVVMPSAVAAIATMPLNLDGWPLAVMGWGISTVMSIARWFSERTPIDATGAIPLGATLSLTAALVVLTMTTTRLRIAALPFLAMGFFLIATRSLPDVLISEDARLVAVRTQDGALAVNRKRPNAFSLENWLRAEGTETVRKPDGLSSASTAELIARASAHHFLCNDAICVLRHESGAIIGHVRKTDAAMPRRSFRELCGAADLVVINDARIDRPCGADGAQTITARDLARRGSAEIRIERKGRDALLFNIAYAISEPHRPWHEQRQFSRAARGLGPYKRTRNAPEEAKKHQQN</sequence>
<keyword evidence="2" id="KW-1003">Cell membrane</keyword>
<dbReference type="AlphaFoldDB" id="A0A1H4IPB5"/>
<evidence type="ECO:0000256" key="1">
    <source>
        <dbReference type="ARBA" id="ARBA00004651"/>
    </source>
</evidence>
<evidence type="ECO:0000256" key="3">
    <source>
        <dbReference type="ARBA" id="ARBA00022692"/>
    </source>
</evidence>
<feature type="transmembrane region" description="Helical" evidence="7">
    <location>
        <begin position="359"/>
        <end position="377"/>
    </location>
</feature>
<feature type="region of interest" description="Disordered" evidence="6">
    <location>
        <begin position="779"/>
        <end position="811"/>
    </location>
</feature>
<feature type="transmembrane region" description="Helical" evidence="7">
    <location>
        <begin position="594"/>
        <end position="612"/>
    </location>
</feature>
<dbReference type="EMBL" id="FNSL01000001">
    <property type="protein sequence ID" value="SEB35931.1"/>
    <property type="molecule type" value="Genomic_DNA"/>
</dbReference>
<evidence type="ECO:0000256" key="5">
    <source>
        <dbReference type="ARBA" id="ARBA00023136"/>
    </source>
</evidence>
<proteinExistence type="predicted"/>
<dbReference type="NCBIfam" id="TIGR00360">
    <property type="entry name" value="ComEC_N-term"/>
    <property type="match status" value="1"/>
</dbReference>
<evidence type="ECO:0000256" key="7">
    <source>
        <dbReference type="SAM" id="Phobius"/>
    </source>
</evidence>
<evidence type="ECO:0000259" key="9">
    <source>
        <dbReference type="Pfam" id="PF13567"/>
    </source>
</evidence>
<evidence type="ECO:0000313" key="10">
    <source>
        <dbReference type="EMBL" id="SEB35931.1"/>
    </source>
</evidence>
<evidence type="ECO:0000256" key="4">
    <source>
        <dbReference type="ARBA" id="ARBA00022989"/>
    </source>
</evidence>
<dbReference type="InterPro" id="IPR052159">
    <property type="entry name" value="Competence_DNA_uptake"/>
</dbReference>
<evidence type="ECO:0000256" key="2">
    <source>
        <dbReference type="ARBA" id="ARBA00022475"/>
    </source>
</evidence>
<dbReference type="InterPro" id="IPR025405">
    <property type="entry name" value="DUF4131"/>
</dbReference>
<feature type="transmembrane region" description="Helical" evidence="7">
    <location>
        <begin position="407"/>
        <end position="423"/>
    </location>
</feature>
<feature type="domain" description="DUF4131" evidence="9">
    <location>
        <begin position="98"/>
        <end position="234"/>
    </location>
</feature>
<dbReference type="Pfam" id="PF03772">
    <property type="entry name" value="Competence"/>
    <property type="match status" value="1"/>
</dbReference>
<feature type="transmembrane region" description="Helical" evidence="7">
    <location>
        <begin position="539"/>
        <end position="558"/>
    </location>
</feature>
<feature type="domain" description="ComEC/Rec2-related protein" evidence="8">
    <location>
        <begin position="300"/>
        <end position="587"/>
    </location>
</feature>
<organism evidence="10 11">
    <name type="scientific">Nitratireductor aquibiodomus</name>
    <dbReference type="NCBI Taxonomy" id="204799"/>
    <lineage>
        <taxon>Bacteria</taxon>
        <taxon>Pseudomonadati</taxon>
        <taxon>Pseudomonadota</taxon>
        <taxon>Alphaproteobacteria</taxon>
        <taxon>Hyphomicrobiales</taxon>
        <taxon>Phyllobacteriaceae</taxon>
        <taxon>Nitratireductor</taxon>
    </lineage>
</organism>
<name>A0A1H4IPB5_9HYPH</name>
<protein>
    <submittedName>
        <fullName evidence="10">Competence protein ComEC</fullName>
    </submittedName>
</protein>
<reference evidence="11" key="1">
    <citation type="submission" date="2016-10" db="EMBL/GenBank/DDBJ databases">
        <authorList>
            <person name="Varghese N."/>
            <person name="Submissions S."/>
        </authorList>
    </citation>
    <scope>NUCLEOTIDE SEQUENCE [LARGE SCALE GENOMIC DNA]</scope>
    <source>
        <strain evidence="11">ES.061</strain>
    </source>
</reference>
<gene>
    <name evidence="10" type="ORF">SAMN05216452_0336</name>
</gene>
<feature type="transmembrane region" description="Helical" evidence="7">
    <location>
        <begin position="76"/>
        <end position="94"/>
    </location>
</feature>
<accession>A0A1H4IPB5</accession>
<feature type="transmembrane region" description="Helical" evidence="7">
    <location>
        <begin position="469"/>
        <end position="497"/>
    </location>
</feature>
<dbReference type="InterPro" id="IPR004477">
    <property type="entry name" value="ComEC_N"/>
</dbReference>
<feature type="transmembrane region" description="Helical" evidence="7">
    <location>
        <begin position="429"/>
        <end position="449"/>
    </location>
</feature>
<feature type="compositionally biased region" description="Basic and acidic residues" evidence="6">
    <location>
        <begin position="800"/>
        <end position="811"/>
    </location>
</feature>
<dbReference type="Pfam" id="PF13567">
    <property type="entry name" value="DUF4131"/>
    <property type="match status" value="1"/>
</dbReference>
<feature type="transmembrane region" description="Helical" evidence="7">
    <location>
        <begin position="570"/>
        <end position="587"/>
    </location>
</feature>
<comment type="subcellular location">
    <subcellularLocation>
        <location evidence="1">Cell membrane</location>
        <topology evidence="1">Multi-pass membrane protein</topology>
    </subcellularLocation>
</comment>
<evidence type="ECO:0000259" key="8">
    <source>
        <dbReference type="Pfam" id="PF03772"/>
    </source>
</evidence>
<evidence type="ECO:0000256" key="6">
    <source>
        <dbReference type="SAM" id="MobiDB-lite"/>
    </source>
</evidence>
<keyword evidence="4 7" id="KW-1133">Transmembrane helix</keyword>
<evidence type="ECO:0000313" key="11">
    <source>
        <dbReference type="Proteomes" id="UP000199064"/>
    </source>
</evidence>
<keyword evidence="3 7" id="KW-0812">Transmembrane</keyword>
<dbReference type="GO" id="GO:0005886">
    <property type="term" value="C:plasma membrane"/>
    <property type="evidence" value="ECO:0007669"/>
    <property type="project" value="UniProtKB-SubCell"/>
</dbReference>
<keyword evidence="5 7" id="KW-0472">Membrane</keyword>
<feature type="transmembrane region" description="Helical" evidence="7">
    <location>
        <begin position="509"/>
        <end position="532"/>
    </location>
</feature>
<dbReference type="RefSeq" id="WP_090326288.1">
    <property type="nucleotide sequence ID" value="NZ_FNSL01000001.1"/>
</dbReference>
<feature type="transmembrane region" description="Helical" evidence="7">
    <location>
        <begin position="321"/>
        <end position="347"/>
    </location>
</feature>
<dbReference type="PANTHER" id="PTHR30619">
    <property type="entry name" value="DNA INTERNALIZATION/COMPETENCE PROTEIN COMEC/REC2"/>
    <property type="match status" value="1"/>
</dbReference>
<keyword evidence="11" id="KW-1185">Reference proteome</keyword>
<dbReference type="PANTHER" id="PTHR30619:SF1">
    <property type="entry name" value="RECOMBINATION PROTEIN 2"/>
    <property type="match status" value="1"/>
</dbReference>
<dbReference type="Proteomes" id="UP000199064">
    <property type="component" value="Unassembled WGS sequence"/>
</dbReference>